<evidence type="ECO:0000256" key="4">
    <source>
        <dbReference type="ARBA" id="ARBA00022989"/>
    </source>
</evidence>
<evidence type="ECO:0000256" key="2">
    <source>
        <dbReference type="ARBA" id="ARBA00022475"/>
    </source>
</evidence>
<name>A0A4Y9AFA3_9BACI</name>
<comment type="subcellular location">
    <subcellularLocation>
        <location evidence="1">Cell membrane</location>
        <topology evidence="1">Multi-pass membrane protein</topology>
    </subcellularLocation>
</comment>
<dbReference type="Pfam" id="PF13440">
    <property type="entry name" value="Polysacc_synt_3"/>
    <property type="match status" value="1"/>
</dbReference>
<dbReference type="Proteomes" id="UP000298484">
    <property type="component" value="Unassembled WGS sequence"/>
</dbReference>
<dbReference type="OrthoDB" id="109075at2"/>
<feature type="transmembrane region" description="Helical" evidence="6">
    <location>
        <begin position="55"/>
        <end position="75"/>
    </location>
</feature>
<proteinExistence type="predicted"/>
<feature type="transmembrane region" description="Helical" evidence="6">
    <location>
        <begin position="306"/>
        <end position="326"/>
    </location>
</feature>
<reference evidence="7 8" key="1">
    <citation type="submission" date="2019-03" db="EMBL/GenBank/DDBJ databases">
        <title>Genome sequence of Lentibacillus salicampi ATCC BAA-719.</title>
        <authorList>
            <person name="Maclea K.S."/>
            <person name="Simoes Junior M."/>
        </authorList>
    </citation>
    <scope>NUCLEOTIDE SEQUENCE [LARGE SCALE GENOMIC DNA]</scope>
    <source>
        <strain evidence="7 8">ATCC BAA-719</strain>
    </source>
</reference>
<keyword evidence="2" id="KW-1003">Cell membrane</keyword>
<dbReference type="PANTHER" id="PTHR30250">
    <property type="entry name" value="PST FAMILY PREDICTED COLANIC ACID TRANSPORTER"/>
    <property type="match status" value="1"/>
</dbReference>
<dbReference type="GO" id="GO:0005886">
    <property type="term" value="C:plasma membrane"/>
    <property type="evidence" value="ECO:0007669"/>
    <property type="project" value="UniProtKB-SubCell"/>
</dbReference>
<keyword evidence="5 6" id="KW-0472">Membrane</keyword>
<organism evidence="7 8">
    <name type="scientific">Lentibacillus salicampi</name>
    <dbReference type="NCBI Taxonomy" id="175306"/>
    <lineage>
        <taxon>Bacteria</taxon>
        <taxon>Bacillati</taxon>
        <taxon>Bacillota</taxon>
        <taxon>Bacilli</taxon>
        <taxon>Bacillales</taxon>
        <taxon>Bacillaceae</taxon>
        <taxon>Lentibacillus</taxon>
    </lineage>
</organism>
<dbReference type="EMBL" id="SRHY01000011">
    <property type="protein sequence ID" value="TFJ93044.1"/>
    <property type="molecule type" value="Genomic_DNA"/>
</dbReference>
<feature type="transmembrane region" description="Helical" evidence="6">
    <location>
        <begin position="119"/>
        <end position="139"/>
    </location>
</feature>
<evidence type="ECO:0000256" key="1">
    <source>
        <dbReference type="ARBA" id="ARBA00004651"/>
    </source>
</evidence>
<dbReference type="AlphaFoldDB" id="A0A4Y9AFA3"/>
<feature type="transmembrane region" description="Helical" evidence="6">
    <location>
        <begin position="87"/>
        <end position="107"/>
    </location>
</feature>
<accession>A0A4Y9AFA3</accession>
<keyword evidence="4 6" id="KW-1133">Transmembrane helix</keyword>
<evidence type="ECO:0000256" key="3">
    <source>
        <dbReference type="ARBA" id="ARBA00022692"/>
    </source>
</evidence>
<evidence type="ECO:0000313" key="7">
    <source>
        <dbReference type="EMBL" id="TFJ93044.1"/>
    </source>
</evidence>
<evidence type="ECO:0000313" key="8">
    <source>
        <dbReference type="Proteomes" id="UP000298484"/>
    </source>
</evidence>
<evidence type="ECO:0000256" key="6">
    <source>
        <dbReference type="SAM" id="Phobius"/>
    </source>
</evidence>
<protein>
    <submittedName>
        <fullName evidence="7">Lipopolysaccharide biosynthesis protein</fullName>
    </submittedName>
</protein>
<dbReference type="PANTHER" id="PTHR30250:SF28">
    <property type="entry name" value="POLYSACCHARIDE BIOSYNTHESIS PROTEIN"/>
    <property type="match status" value="1"/>
</dbReference>
<keyword evidence="8" id="KW-1185">Reference proteome</keyword>
<dbReference type="RefSeq" id="WP_135109838.1">
    <property type="nucleotide sequence ID" value="NZ_SRHY01000011.1"/>
</dbReference>
<dbReference type="InterPro" id="IPR050833">
    <property type="entry name" value="Poly_Biosynth_Transport"/>
</dbReference>
<comment type="caution">
    <text evidence="7">The sequence shown here is derived from an EMBL/GenBank/DDBJ whole genome shotgun (WGS) entry which is preliminary data.</text>
</comment>
<feature type="transmembrane region" description="Helical" evidence="6">
    <location>
        <begin position="371"/>
        <end position="392"/>
    </location>
</feature>
<feature type="transmembrane region" description="Helical" evidence="6">
    <location>
        <begin position="341"/>
        <end position="359"/>
    </location>
</feature>
<evidence type="ECO:0000256" key="5">
    <source>
        <dbReference type="ARBA" id="ARBA00023136"/>
    </source>
</evidence>
<sequence length="434" mass="47781">MKIILNKLINSPFVKNVAIMATGTAGAQVITMALSPIITRLYGPEAFGMMGTFTALTRIIIPVAALTYPIAMVLPKSDKNAKGLMKLSLYITLAIAFITTLILLFFNNNIVNVFQIEEIAPFLYLIPLVIIFAGVMQVAQQWLIRTNQFSINAKATFLQSVVTNGSKAAIGFIYPAATVLVVLQAAGNGIRAFMMVMFARNSGYKSETQSYEESYSIRNLAKKYRDFPMYRSPQVFLGEFSENLPILLLTTFFGPASAGFYNIGRTVLGLPSRFIGQSIGDVFYPRISEAANNGENMSRLIAKATISLGAIGIIPFGIVIIFGPWLFEFVFGSGWDVAGEYARWISLTSFAVFMNKPSVRSMPVLNAQRFHLIYTIVLVATRCLALIIGFYIFNSDIIAIALFGISSLLLNIFLFIITLSLSKKLEKSNALEAK</sequence>
<feature type="transmembrane region" description="Helical" evidence="6">
    <location>
        <begin position="12"/>
        <end position="35"/>
    </location>
</feature>
<keyword evidence="3 6" id="KW-0812">Transmembrane</keyword>
<gene>
    <name evidence="7" type="ORF">E4U82_08840</name>
</gene>
<feature type="transmembrane region" description="Helical" evidence="6">
    <location>
        <begin position="398"/>
        <end position="421"/>
    </location>
</feature>